<evidence type="ECO:0000256" key="5">
    <source>
        <dbReference type="ARBA" id="ARBA00023136"/>
    </source>
</evidence>
<keyword evidence="4 7" id="KW-1133">Transmembrane helix</keyword>
<dbReference type="GO" id="GO:0005509">
    <property type="term" value="F:calcium ion binding"/>
    <property type="evidence" value="ECO:0007669"/>
    <property type="project" value="InterPro"/>
</dbReference>
<dbReference type="InterPro" id="IPR027359">
    <property type="entry name" value="Volt_channel_dom_sf"/>
</dbReference>
<name>A0A813LC50_POLGL</name>
<evidence type="ECO:0000256" key="2">
    <source>
        <dbReference type="ARBA" id="ARBA00022692"/>
    </source>
</evidence>
<dbReference type="InterPro" id="IPR011992">
    <property type="entry name" value="EF-hand-dom_pair"/>
</dbReference>
<reference evidence="9" key="1">
    <citation type="submission" date="2021-02" db="EMBL/GenBank/DDBJ databases">
        <authorList>
            <person name="Dougan E. K."/>
            <person name="Rhodes N."/>
            <person name="Thang M."/>
            <person name="Chan C."/>
        </authorList>
    </citation>
    <scope>NUCLEOTIDE SEQUENCE</scope>
</reference>
<dbReference type="InterPro" id="IPR043203">
    <property type="entry name" value="VGCC_Ca_Na"/>
</dbReference>
<dbReference type="InterPro" id="IPR002048">
    <property type="entry name" value="EF_hand_dom"/>
</dbReference>
<keyword evidence="5 7" id="KW-0472">Membrane</keyword>
<feature type="transmembrane region" description="Helical" evidence="7">
    <location>
        <begin position="448"/>
        <end position="474"/>
    </location>
</feature>
<accession>A0A813LC50</accession>
<evidence type="ECO:0000259" key="8">
    <source>
        <dbReference type="PROSITE" id="PS50222"/>
    </source>
</evidence>
<dbReference type="Gene3D" id="1.20.120.350">
    <property type="entry name" value="Voltage-gated potassium channels. Chain C"/>
    <property type="match status" value="1"/>
</dbReference>
<dbReference type="SMART" id="SM00054">
    <property type="entry name" value="EFh"/>
    <property type="match status" value="2"/>
</dbReference>
<dbReference type="GO" id="GO:0005248">
    <property type="term" value="F:voltage-gated sodium channel activity"/>
    <property type="evidence" value="ECO:0007669"/>
    <property type="project" value="TreeGrafter"/>
</dbReference>
<feature type="non-terminal residue" evidence="9">
    <location>
        <position position="724"/>
    </location>
</feature>
<dbReference type="InterPro" id="IPR005821">
    <property type="entry name" value="Ion_trans_dom"/>
</dbReference>
<dbReference type="EMBL" id="CAJNNW010035605">
    <property type="protein sequence ID" value="CAE8728814.1"/>
    <property type="molecule type" value="Genomic_DNA"/>
</dbReference>
<proteinExistence type="predicted"/>
<evidence type="ECO:0000256" key="4">
    <source>
        <dbReference type="ARBA" id="ARBA00022989"/>
    </source>
</evidence>
<feature type="transmembrane region" description="Helical" evidence="7">
    <location>
        <begin position="371"/>
        <end position="394"/>
    </location>
</feature>
<dbReference type="Gene3D" id="1.10.287.70">
    <property type="match status" value="1"/>
</dbReference>
<feature type="region of interest" description="Disordered" evidence="6">
    <location>
        <begin position="96"/>
        <end position="121"/>
    </location>
</feature>
<dbReference type="CDD" id="cd00051">
    <property type="entry name" value="EFh"/>
    <property type="match status" value="1"/>
</dbReference>
<dbReference type="Pfam" id="PF13499">
    <property type="entry name" value="EF-hand_7"/>
    <property type="match status" value="1"/>
</dbReference>
<dbReference type="PROSITE" id="PS50222">
    <property type="entry name" value="EF_HAND_2"/>
    <property type="match status" value="2"/>
</dbReference>
<organism evidence="9 10">
    <name type="scientific">Polarella glacialis</name>
    <name type="common">Dinoflagellate</name>
    <dbReference type="NCBI Taxonomy" id="89957"/>
    <lineage>
        <taxon>Eukaryota</taxon>
        <taxon>Sar</taxon>
        <taxon>Alveolata</taxon>
        <taxon>Dinophyceae</taxon>
        <taxon>Suessiales</taxon>
        <taxon>Suessiaceae</taxon>
        <taxon>Polarella</taxon>
    </lineage>
</organism>
<feature type="transmembrane region" description="Helical" evidence="7">
    <location>
        <begin position="415"/>
        <end position="436"/>
    </location>
</feature>
<keyword evidence="2 7" id="KW-0812">Transmembrane</keyword>
<evidence type="ECO:0000313" key="9">
    <source>
        <dbReference type="EMBL" id="CAE8728814.1"/>
    </source>
</evidence>
<dbReference type="Proteomes" id="UP000626109">
    <property type="component" value="Unassembled WGS sequence"/>
</dbReference>
<dbReference type="SUPFAM" id="SSF47473">
    <property type="entry name" value="EF-hand"/>
    <property type="match status" value="1"/>
</dbReference>
<dbReference type="AlphaFoldDB" id="A0A813LC50"/>
<feature type="compositionally biased region" description="Basic and acidic residues" evidence="6">
    <location>
        <begin position="98"/>
        <end position="108"/>
    </location>
</feature>
<evidence type="ECO:0000313" key="10">
    <source>
        <dbReference type="Proteomes" id="UP000626109"/>
    </source>
</evidence>
<comment type="caution">
    <text evidence="9">The sequence shown here is derived from an EMBL/GenBank/DDBJ whole genome shotgun (WGS) entry which is preliminary data.</text>
</comment>
<feature type="domain" description="EF-hand" evidence="8">
    <location>
        <begin position="534"/>
        <end position="569"/>
    </location>
</feature>
<dbReference type="InterPro" id="IPR018247">
    <property type="entry name" value="EF_Hand_1_Ca_BS"/>
</dbReference>
<evidence type="ECO:0000256" key="6">
    <source>
        <dbReference type="SAM" id="MobiDB-lite"/>
    </source>
</evidence>
<dbReference type="PROSITE" id="PS00018">
    <property type="entry name" value="EF_HAND_1"/>
    <property type="match status" value="1"/>
</dbReference>
<feature type="domain" description="EF-hand" evidence="8">
    <location>
        <begin position="494"/>
        <end position="529"/>
    </location>
</feature>
<evidence type="ECO:0000256" key="3">
    <source>
        <dbReference type="ARBA" id="ARBA00022837"/>
    </source>
</evidence>
<dbReference type="Gene3D" id="1.10.238.10">
    <property type="entry name" value="EF-hand"/>
    <property type="match status" value="1"/>
</dbReference>
<keyword evidence="3" id="KW-0106">Calcium</keyword>
<evidence type="ECO:0000256" key="1">
    <source>
        <dbReference type="ARBA" id="ARBA00004141"/>
    </source>
</evidence>
<dbReference type="GO" id="GO:0001518">
    <property type="term" value="C:voltage-gated sodium channel complex"/>
    <property type="evidence" value="ECO:0007669"/>
    <property type="project" value="TreeGrafter"/>
</dbReference>
<dbReference type="PANTHER" id="PTHR10037:SF62">
    <property type="entry name" value="SODIUM CHANNEL PROTEIN 60E"/>
    <property type="match status" value="1"/>
</dbReference>
<protein>
    <recommendedName>
        <fullName evidence="8">EF-hand domain-containing protein</fullName>
    </recommendedName>
</protein>
<gene>
    <name evidence="9" type="ORF">PGLA2088_LOCUS45240</name>
</gene>
<dbReference type="Pfam" id="PF00520">
    <property type="entry name" value="Ion_trans"/>
    <property type="match status" value="1"/>
</dbReference>
<sequence>PPCSATRGDVSFSCRGLQGALGGSAETAGEECHEILSQVAALRGETAAMAYAVADLRGLEDSAKAITTTATAQFAALREEASAACQSVVDQALRQSHGKVDEGAARVEDSEEDSKPSLSRQRLDLGGACGVKSSIVHSVARDGKEVRFDQDTEASSFETSEVNCPMEDSIKPMDDSIMSGVLGVLKRSGTCILELHDPDPEDSEVDEAWRSPEETRASQLSHRASRQQKWLQKLVRSSQFEVAMGLFIVANCVSIGGEQTYRLNGDSTYVFYVAEQVFLCIYIMELILRFCANGVRCLHDNWVKFDLFLVVSGILANWIIEPVMGRLQLIGPLMVLRTVRLCRLARTVKLLVKFRELWMLVRGLLNSASTMVYTMVLLVIIVYLFAAVGVELIADNPDAETNEEFRIVRDLYFRSLPVAMLTLIQFVCLDSVGAIYKPLIESDITLVLYFSAIILVIPIVLMNLVTAVCVNGALEQAGQDKDAAKIHEEQHRKKLVNTMRVIFTRLDEDQSGQVSLDELMQVSQQDLSELERATNISDPRQIFEALDVDGRGQLGIEEFCHGIWQAAMSKVPTEVQRMERQVDSMFKRFKARDDREKACKDQQNAHGLVETVADLKVGVEKIHAQLVELRADHVRLEQLILPARLCLAGQPVKALAVGTPSLQPQLAGDKGDQTEALLRAQREIELLRANLAEALGQKLEQKVKPVPTTALRSSAAGGGVWAAI</sequence>
<dbReference type="SUPFAM" id="SSF81324">
    <property type="entry name" value="Voltage-gated potassium channels"/>
    <property type="match status" value="1"/>
</dbReference>
<comment type="subcellular location">
    <subcellularLocation>
        <location evidence="1">Membrane</location>
        <topology evidence="1">Multi-pass membrane protein</topology>
    </subcellularLocation>
</comment>
<dbReference type="PANTHER" id="PTHR10037">
    <property type="entry name" value="VOLTAGE-GATED CATION CHANNEL CALCIUM AND SODIUM"/>
    <property type="match status" value="1"/>
</dbReference>
<evidence type="ECO:0000256" key="7">
    <source>
        <dbReference type="SAM" id="Phobius"/>
    </source>
</evidence>